<keyword evidence="1" id="KW-0378">Hydrolase</keyword>
<organism evidence="1 2">
    <name type="scientific">Epidermidibacterium keratini</name>
    <dbReference type="NCBI Taxonomy" id="1891644"/>
    <lineage>
        <taxon>Bacteria</taxon>
        <taxon>Bacillati</taxon>
        <taxon>Actinomycetota</taxon>
        <taxon>Actinomycetes</taxon>
        <taxon>Sporichthyales</taxon>
        <taxon>Sporichthyaceae</taxon>
        <taxon>Epidermidibacterium</taxon>
    </lineage>
</organism>
<dbReference type="Pfam" id="PF06821">
    <property type="entry name" value="Ser_hydrolase"/>
    <property type="match status" value="1"/>
</dbReference>
<evidence type="ECO:0000313" key="2">
    <source>
        <dbReference type="Proteomes" id="UP000463857"/>
    </source>
</evidence>
<gene>
    <name evidence="1" type="ORF">EK0264_02755</name>
</gene>
<proteinExistence type="predicted"/>
<dbReference type="InParanoid" id="A0A7L4YT63"/>
<keyword evidence="2" id="KW-1185">Reference proteome</keyword>
<dbReference type="Proteomes" id="UP000463857">
    <property type="component" value="Chromosome"/>
</dbReference>
<dbReference type="Gene3D" id="3.40.50.1820">
    <property type="entry name" value="alpha/beta hydrolase"/>
    <property type="match status" value="1"/>
</dbReference>
<dbReference type="InterPro" id="IPR010662">
    <property type="entry name" value="RBBP9/YdeN"/>
</dbReference>
<dbReference type="InterPro" id="IPR029058">
    <property type="entry name" value="AB_hydrolase_fold"/>
</dbReference>
<name>A0A7L4YT63_9ACTN</name>
<dbReference type="OrthoDB" id="8894777at2"/>
<reference evidence="1 2" key="1">
    <citation type="journal article" date="2018" name="Int. J. Syst. Evol. Microbiol.">
        <title>Epidermidibacterium keratini gen. nov., sp. nov., a member of the family Sporichthyaceae, isolated from keratin epidermis.</title>
        <authorList>
            <person name="Lee D.G."/>
            <person name="Trujillo M.E."/>
            <person name="Kang S."/>
            <person name="Nam J.J."/>
            <person name="Kim Y.J."/>
        </authorList>
    </citation>
    <scope>NUCLEOTIDE SEQUENCE [LARGE SCALE GENOMIC DNA]</scope>
    <source>
        <strain evidence="1 2">EPI-7</strain>
    </source>
</reference>
<dbReference type="KEGG" id="eke:EK0264_02755"/>
<dbReference type="EMBL" id="CP047156">
    <property type="protein sequence ID" value="QHC02242.1"/>
    <property type="molecule type" value="Genomic_DNA"/>
</dbReference>
<protein>
    <submittedName>
        <fullName evidence="1">Alpha/beta hydrolase</fullName>
    </submittedName>
</protein>
<dbReference type="SUPFAM" id="SSF53474">
    <property type="entry name" value="alpha/beta-Hydrolases"/>
    <property type="match status" value="1"/>
</dbReference>
<evidence type="ECO:0000313" key="1">
    <source>
        <dbReference type="EMBL" id="QHC02242.1"/>
    </source>
</evidence>
<accession>A0A7L4YT63</accession>
<dbReference type="GO" id="GO:0016787">
    <property type="term" value="F:hydrolase activity"/>
    <property type="evidence" value="ECO:0007669"/>
    <property type="project" value="UniProtKB-KW"/>
</dbReference>
<dbReference type="AlphaFoldDB" id="A0A7L4YT63"/>
<sequence length="167" mass="17445">MLLLHGAGGYDEDRQLAAKIGVAAGVPVRVPRLPEDDLSYTAWSEAIAGELARLEPGAVVLGHSFGASILLRVLAQTPSDVGGAVLLAMPHWGAEGWDVADYAFEGPVPSVPLVMHHCRDDDIVPIEHLDLNAAQLPSAIVREHSFGGHQLAGLGAAIARDIAAVAQ</sequence>